<reference evidence="11" key="1">
    <citation type="submission" date="2016-06" db="EMBL/GenBank/DDBJ databases">
        <authorList>
            <person name="Sutton G."/>
            <person name="Brinkac L."/>
            <person name="Sanka R."/>
            <person name="Adams M."/>
            <person name="Lau E."/>
            <person name="Sam S."/>
            <person name="Sreng N."/>
            <person name="Him V."/>
            <person name="Kerleguer A."/>
            <person name="Cheng S."/>
        </authorList>
    </citation>
    <scope>NUCLEOTIDE SEQUENCE [LARGE SCALE GENOMIC DNA]</scope>
    <source>
        <strain evidence="11">E861</strain>
    </source>
</reference>
<dbReference type="InterPro" id="IPR050297">
    <property type="entry name" value="LipidA_mod_glycosyltrf_83"/>
</dbReference>
<sequence>MIVVGVVLRTLVWWPPHNLSGVLEYDDGVYYAAARLLLDGYLPYSDFTIVHPPAVSLVLLPAAVLGYLFGDPVGMAAGRVEMQVIVALNILLVHRLAGRLPGDPATSNRRALVAAGLYALMPNAVVAEQTILLEPLATCACLVAVWLLLRRHEPSRFELVAAGFFLVTAVALKLFALAYIAAVIGYLLWTRNMKSLLPLGAGGAFGAAVVVAPFVISAPADAWHDVVVTQLRRPHNPFVLDGVDRIVDMVGLRAVAVPVALVLLALLAAATLRRFDPLIALWAAVAGITGLAFATSPTYFTHYGESLGPAIAFLVSRLLVIRKGVLLVTAFAVTFAIGAGTQLGDLRGQGDLRALMAEIPDGACVYSDAISLPLAADVYTAPTDRCPSYVDGRGVALTQNTDWDNRVSFYPAGFIADKRWQQANVEQMRHADYLLLRHPPATFPEWDAATRAYALSHFTLAIDHSDGRQPFVLWRRTAPG</sequence>
<accession>A0A1A2YS92</accession>
<feature type="transmembrane region" description="Helical" evidence="8">
    <location>
        <begin position="49"/>
        <end position="69"/>
    </location>
</feature>
<keyword evidence="3" id="KW-0328">Glycosyltransferase</keyword>
<evidence type="ECO:0000313" key="10">
    <source>
        <dbReference type="EMBL" id="OBI41134.1"/>
    </source>
</evidence>
<evidence type="ECO:0000256" key="1">
    <source>
        <dbReference type="ARBA" id="ARBA00004651"/>
    </source>
</evidence>
<keyword evidence="4" id="KW-0808">Transferase</keyword>
<keyword evidence="6 8" id="KW-1133">Transmembrane helix</keyword>
<dbReference type="GO" id="GO:0009103">
    <property type="term" value="P:lipopolysaccharide biosynthetic process"/>
    <property type="evidence" value="ECO:0007669"/>
    <property type="project" value="UniProtKB-ARBA"/>
</dbReference>
<feature type="transmembrane region" description="Helical" evidence="8">
    <location>
        <begin position="131"/>
        <end position="149"/>
    </location>
</feature>
<feature type="transmembrane region" description="Helical" evidence="8">
    <location>
        <begin position="250"/>
        <end position="272"/>
    </location>
</feature>
<dbReference type="Pfam" id="PF13231">
    <property type="entry name" value="PMT_2"/>
    <property type="match status" value="1"/>
</dbReference>
<gene>
    <name evidence="10" type="ORF">A5707_08035</name>
</gene>
<keyword evidence="2" id="KW-1003">Cell membrane</keyword>
<evidence type="ECO:0000256" key="8">
    <source>
        <dbReference type="SAM" id="Phobius"/>
    </source>
</evidence>
<keyword evidence="5 8" id="KW-0812">Transmembrane</keyword>
<dbReference type="EMBL" id="LZKJ01000185">
    <property type="protein sequence ID" value="OBI41134.1"/>
    <property type="molecule type" value="Genomic_DNA"/>
</dbReference>
<feature type="transmembrane region" description="Helical" evidence="8">
    <location>
        <begin position="279"/>
        <end position="300"/>
    </location>
</feature>
<dbReference type="GO" id="GO:0005886">
    <property type="term" value="C:plasma membrane"/>
    <property type="evidence" value="ECO:0007669"/>
    <property type="project" value="UniProtKB-SubCell"/>
</dbReference>
<protein>
    <recommendedName>
        <fullName evidence="9">Glycosyltransferase RgtA/B/C/D-like domain-containing protein</fullName>
    </recommendedName>
</protein>
<evidence type="ECO:0000256" key="5">
    <source>
        <dbReference type="ARBA" id="ARBA00022692"/>
    </source>
</evidence>
<evidence type="ECO:0000256" key="3">
    <source>
        <dbReference type="ARBA" id="ARBA00022676"/>
    </source>
</evidence>
<proteinExistence type="predicted"/>
<dbReference type="PANTHER" id="PTHR33908">
    <property type="entry name" value="MANNOSYLTRANSFERASE YKCB-RELATED"/>
    <property type="match status" value="1"/>
</dbReference>
<organism evidence="10 11">
    <name type="scientific">Mycobacterium kyorinense</name>
    <dbReference type="NCBI Taxonomy" id="487514"/>
    <lineage>
        <taxon>Bacteria</taxon>
        <taxon>Bacillati</taxon>
        <taxon>Actinomycetota</taxon>
        <taxon>Actinomycetes</taxon>
        <taxon>Mycobacteriales</taxon>
        <taxon>Mycobacteriaceae</taxon>
        <taxon>Mycobacterium</taxon>
    </lineage>
</organism>
<evidence type="ECO:0000313" key="11">
    <source>
        <dbReference type="Proteomes" id="UP000093592"/>
    </source>
</evidence>
<feature type="domain" description="Glycosyltransferase RgtA/B/C/D-like" evidence="9">
    <location>
        <begin position="63"/>
        <end position="215"/>
    </location>
</feature>
<feature type="transmembrane region" description="Helical" evidence="8">
    <location>
        <begin position="320"/>
        <end position="339"/>
    </location>
</feature>
<dbReference type="GO" id="GO:0016763">
    <property type="term" value="F:pentosyltransferase activity"/>
    <property type="evidence" value="ECO:0007669"/>
    <property type="project" value="TreeGrafter"/>
</dbReference>
<comment type="subcellular location">
    <subcellularLocation>
        <location evidence="1">Cell membrane</location>
        <topology evidence="1">Multi-pass membrane protein</topology>
    </subcellularLocation>
</comment>
<dbReference type="Proteomes" id="UP000093592">
    <property type="component" value="Unassembled WGS sequence"/>
</dbReference>
<evidence type="ECO:0000256" key="6">
    <source>
        <dbReference type="ARBA" id="ARBA00022989"/>
    </source>
</evidence>
<dbReference type="AlphaFoldDB" id="A0A1A2YS92"/>
<comment type="caution">
    <text evidence="10">The sequence shown here is derived from an EMBL/GenBank/DDBJ whole genome shotgun (WGS) entry which is preliminary data.</text>
</comment>
<keyword evidence="7 8" id="KW-0472">Membrane</keyword>
<evidence type="ECO:0000256" key="7">
    <source>
        <dbReference type="ARBA" id="ARBA00023136"/>
    </source>
</evidence>
<dbReference type="InterPro" id="IPR038731">
    <property type="entry name" value="RgtA/B/C-like"/>
</dbReference>
<evidence type="ECO:0000256" key="2">
    <source>
        <dbReference type="ARBA" id="ARBA00022475"/>
    </source>
</evidence>
<dbReference type="PANTHER" id="PTHR33908:SF11">
    <property type="entry name" value="MEMBRANE PROTEIN"/>
    <property type="match status" value="1"/>
</dbReference>
<feature type="transmembrane region" description="Helical" evidence="8">
    <location>
        <begin position="161"/>
        <end position="189"/>
    </location>
</feature>
<name>A0A1A2YS92_9MYCO</name>
<feature type="transmembrane region" description="Helical" evidence="8">
    <location>
        <begin position="196"/>
        <end position="216"/>
    </location>
</feature>
<evidence type="ECO:0000259" key="9">
    <source>
        <dbReference type="Pfam" id="PF13231"/>
    </source>
</evidence>
<evidence type="ECO:0000256" key="4">
    <source>
        <dbReference type="ARBA" id="ARBA00022679"/>
    </source>
</evidence>